<proteinExistence type="predicted"/>
<reference evidence="2" key="1">
    <citation type="submission" date="2023-07" db="EMBL/GenBank/DDBJ databases">
        <title>Sorghum-associated microbial communities from plants grown in Nebraska, USA.</title>
        <authorList>
            <person name="Schachtman D."/>
        </authorList>
    </citation>
    <scope>NUCLEOTIDE SEQUENCE</scope>
    <source>
        <strain evidence="2">DS3754</strain>
    </source>
</reference>
<feature type="transmembrane region" description="Helical" evidence="1">
    <location>
        <begin position="46"/>
        <end position="64"/>
    </location>
</feature>
<evidence type="ECO:0000313" key="3">
    <source>
        <dbReference type="Proteomes" id="UP001242045"/>
    </source>
</evidence>
<organism evidence="2 3">
    <name type="scientific">Variovorax boronicumulans</name>
    <dbReference type="NCBI Taxonomy" id="436515"/>
    <lineage>
        <taxon>Bacteria</taxon>
        <taxon>Pseudomonadati</taxon>
        <taxon>Pseudomonadota</taxon>
        <taxon>Betaproteobacteria</taxon>
        <taxon>Burkholderiales</taxon>
        <taxon>Comamonadaceae</taxon>
        <taxon>Variovorax</taxon>
    </lineage>
</organism>
<protein>
    <submittedName>
        <fullName evidence="2">Membrane protein</fullName>
    </submittedName>
</protein>
<name>A0AAW8D8K4_9BURK</name>
<sequence>MNAILVMALVTIAIRLSGLGAAQWLSRWPAAELALSNAGPSLMGAYLLIQICIAPTLLLPVVVTMAVMWRFGGLQIAFLAGWLALMAARHL</sequence>
<keyword evidence="1" id="KW-0472">Membrane</keyword>
<dbReference type="RefSeq" id="WP_013539491.1">
    <property type="nucleotide sequence ID" value="NZ_JAUSRD010000022.1"/>
</dbReference>
<accession>A0AAW8D8K4</accession>
<gene>
    <name evidence="2" type="ORF">J2W31_006120</name>
</gene>
<comment type="caution">
    <text evidence="2">The sequence shown here is derived from an EMBL/GenBank/DDBJ whole genome shotgun (WGS) entry which is preliminary data.</text>
</comment>
<dbReference type="EMBL" id="JAUSRD010000022">
    <property type="protein sequence ID" value="MDP9896978.1"/>
    <property type="molecule type" value="Genomic_DNA"/>
</dbReference>
<keyword evidence="1" id="KW-0812">Transmembrane</keyword>
<feature type="transmembrane region" description="Helical" evidence="1">
    <location>
        <begin position="71"/>
        <end position="88"/>
    </location>
</feature>
<evidence type="ECO:0000256" key="1">
    <source>
        <dbReference type="SAM" id="Phobius"/>
    </source>
</evidence>
<dbReference type="AlphaFoldDB" id="A0AAW8D8K4"/>
<evidence type="ECO:0000313" key="2">
    <source>
        <dbReference type="EMBL" id="MDP9896978.1"/>
    </source>
</evidence>
<dbReference type="Proteomes" id="UP001242045">
    <property type="component" value="Unassembled WGS sequence"/>
</dbReference>
<keyword evidence="1" id="KW-1133">Transmembrane helix</keyword>